<dbReference type="PANTHER" id="PTHR39951:SF2">
    <property type="entry name" value="IP05660P"/>
    <property type="match status" value="1"/>
</dbReference>
<dbReference type="AlphaFoldDB" id="A0A8K0G860"/>
<comment type="caution">
    <text evidence="2">The sequence shown here is derived from an EMBL/GenBank/DDBJ whole genome shotgun (WGS) entry which is preliminary data.</text>
</comment>
<organism evidence="2 3">
    <name type="scientific">Ignelater luminosus</name>
    <name type="common">Cucubano</name>
    <name type="synonym">Pyrophorus luminosus</name>
    <dbReference type="NCBI Taxonomy" id="2038154"/>
    <lineage>
        <taxon>Eukaryota</taxon>
        <taxon>Metazoa</taxon>
        <taxon>Ecdysozoa</taxon>
        <taxon>Arthropoda</taxon>
        <taxon>Hexapoda</taxon>
        <taxon>Insecta</taxon>
        <taxon>Pterygota</taxon>
        <taxon>Neoptera</taxon>
        <taxon>Endopterygota</taxon>
        <taxon>Coleoptera</taxon>
        <taxon>Polyphaga</taxon>
        <taxon>Elateriformia</taxon>
        <taxon>Elateroidea</taxon>
        <taxon>Elateridae</taxon>
        <taxon>Agrypninae</taxon>
        <taxon>Pyrophorini</taxon>
        <taxon>Ignelater</taxon>
    </lineage>
</organism>
<evidence type="ECO:0000256" key="1">
    <source>
        <dbReference type="SAM" id="SignalP"/>
    </source>
</evidence>
<protein>
    <submittedName>
        <fullName evidence="2">Uncharacterized protein</fullName>
    </submittedName>
</protein>
<evidence type="ECO:0000313" key="3">
    <source>
        <dbReference type="Proteomes" id="UP000801492"/>
    </source>
</evidence>
<accession>A0A8K0G860</accession>
<proteinExistence type="predicted"/>
<keyword evidence="3" id="KW-1185">Reference proteome</keyword>
<keyword evidence="1" id="KW-0732">Signal</keyword>
<feature type="signal peptide" evidence="1">
    <location>
        <begin position="1"/>
        <end position="23"/>
    </location>
</feature>
<reference evidence="2" key="1">
    <citation type="submission" date="2019-08" db="EMBL/GenBank/DDBJ databases">
        <title>The genome of the North American firefly Photinus pyralis.</title>
        <authorList>
            <consortium name="Photinus pyralis genome working group"/>
            <person name="Fallon T.R."/>
            <person name="Sander Lower S.E."/>
            <person name="Weng J.-K."/>
        </authorList>
    </citation>
    <scope>NUCLEOTIDE SEQUENCE</scope>
    <source>
        <strain evidence="2">TRF0915ILg1</strain>
        <tissue evidence="2">Whole body</tissue>
    </source>
</reference>
<feature type="chain" id="PRO_5035422038" evidence="1">
    <location>
        <begin position="24"/>
        <end position="108"/>
    </location>
</feature>
<name>A0A8K0G860_IGNLU</name>
<dbReference type="PANTHER" id="PTHR39951">
    <property type="entry name" value="FI22632P1"/>
    <property type="match status" value="1"/>
</dbReference>
<dbReference type="Proteomes" id="UP000801492">
    <property type="component" value="Unassembled WGS sequence"/>
</dbReference>
<gene>
    <name evidence="2" type="ORF">ILUMI_10972</name>
</gene>
<evidence type="ECO:0000313" key="2">
    <source>
        <dbReference type="EMBL" id="KAF2895200.1"/>
    </source>
</evidence>
<dbReference type="OrthoDB" id="7677333at2759"/>
<dbReference type="EMBL" id="VTPC01006134">
    <property type="protein sequence ID" value="KAF2895200.1"/>
    <property type="molecule type" value="Genomic_DNA"/>
</dbReference>
<sequence>MNKLKWCTFNIILLLIITNPSNGVLTIIRDLLQYNVAGHPIQHKRTEWVFDPDVGIKRARLYQEVNGIHGEKAIERLGLGIDGNDQFRLEQQKTRDEGHLGGLDDLQP</sequence>